<sequence length="298" mass="35717">MTTITAIILTFNEEQHIERCINSLKESVTEIIIVDSYSTDRTIEIAQNLGVKTFQNPWKNYATQFNWALDNCGIKSEWVWRIDADEYYELNTTIDLKKTLTNLENDITGVYIKRKIVFMGKPLLHGGWFPVWHLKIWKHKRGFCENRWMDEHIKLVEGDTTKLDIVQVDENLNDLTWWTEKHNSYATREMVDLLDTKYCIFSENSVDPNFFGTGEQRKRYLKLAYLKFPLFVRPFIYFSYRYFFKLGFLDGKSGFVWHVLQGFWYRFLVDAKIYELQKIYKNDDQAIINYIKKTYKID</sequence>
<dbReference type="SUPFAM" id="SSF53448">
    <property type="entry name" value="Nucleotide-diphospho-sugar transferases"/>
    <property type="match status" value="1"/>
</dbReference>
<gene>
    <name evidence="3" type="ORF">ACFQ5N_10280</name>
</gene>
<dbReference type="PANTHER" id="PTHR43630:SF2">
    <property type="entry name" value="GLYCOSYLTRANSFERASE"/>
    <property type="match status" value="1"/>
</dbReference>
<proteinExistence type="inferred from homology"/>
<evidence type="ECO:0000313" key="3">
    <source>
        <dbReference type="EMBL" id="MFD1294223.1"/>
    </source>
</evidence>
<dbReference type="EMBL" id="JBHTMV010000004">
    <property type="protein sequence ID" value="MFD1294223.1"/>
    <property type="molecule type" value="Genomic_DNA"/>
</dbReference>
<dbReference type="EC" id="2.4.-.-" evidence="3"/>
<evidence type="ECO:0000256" key="1">
    <source>
        <dbReference type="ARBA" id="ARBA00038494"/>
    </source>
</evidence>
<keyword evidence="4" id="KW-1185">Reference proteome</keyword>
<feature type="domain" description="Glycosyltransferase 2-like" evidence="2">
    <location>
        <begin position="6"/>
        <end position="125"/>
    </location>
</feature>
<protein>
    <submittedName>
        <fullName evidence="3">Glycosyltransferase family 2 protein</fullName>
        <ecNumber evidence="3">2.4.-.-</ecNumber>
    </submittedName>
</protein>
<dbReference type="Gene3D" id="3.90.550.10">
    <property type="entry name" value="Spore Coat Polysaccharide Biosynthesis Protein SpsA, Chain A"/>
    <property type="match status" value="1"/>
</dbReference>
<reference evidence="4" key="1">
    <citation type="journal article" date="2019" name="Int. J. Syst. Evol. Microbiol.">
        <title>The Global Catalogue of Microorganisms (GCM) 10K type strain sequencing project: providing services to taxonomists for standard genome sequencing and annotation.</title>
        <authorList>
            <consortium name="The Broad Institute Genomics Platform"/>
            <consortium name="The Broad Institute Genome Sequencing Center for Infectious Disease"/>
            <person name="Wu L."/>
            <person name="Ma J."/>
        </authorList>
    </citation>
    <scope>NUCLEOTIDE SEQUENCE [LARGE SCALE GENOMIC DNA]</scope>
    <source>
        <strain evidence="4">CCUG 62221</strain>
    </source>
</reference>
<keyword evidence="3" id="KW-0328">Glycosyltransferase</keyword>
<evidence type="ECO:0000313" key="4">
    <source>
        <dbReference type="Proteomes" id="UP001597241"/>
    </source>
</evidence>
<dbReference type="PANTHER" id="PTHR43630">
    <property type="entry name" value="POLY-BETA-1,6-N-ACETYL-D-GLUCOSAMINE SYNTHASE"/>
    <property type="match status" value="1"/>
</dbReference>
<comment type="similarity">
    <text evidence="1">Belongs to the glycosyltransferase 2 family. WaaE/KdtX subfamily.</text>
</comment>
<dbReference type="RefSeq" id="WP_386809414.1">
    <property type="nucleotide sequence ID" value="NZ_JBHTMV010000004.1"/>
</dbReference>
<accession>A0ABW3WR17</accession>
<dbReference type="Proteomes" id="UP001597241">
    <property type="component" value="Unassembled WGS sequence"/>
</dbReference>
<keyword evidence="3" id="KW-0808">Transferase</keyword>
<organism evidence="3 4">
    <name type="scientific">Lutibacter holmesii</name>
    <dbReference type="NCBI Taxonomy" id="1137985"/>
    <lineage>
        <taxon>Bacteria</taxon>
        <taxon>Pseudomonadati</taxon>
        <taxon>Bacteroidota</taxon>
        <taxon>Flavobacteriia</taxon>
        <taxon>Flavobacteriales</taxon>
        <taxon>Flavobacteriaceae</taxon>
        <taxon>Lutibacter</taxon>
    </lineage>
</organism>
<name>A0ABW3WR17_9FLAO</name>
<dbReference type="GO" id="GO:0016757">
    <property type="term" value="F:glycosyltransferase activity"/>
    <property type="evidence" value="ECO:0007669"/>
    <property type="project" value="UniProtKB-KW"/>
</dbReference>
<dbReference type="InterPro" id="IPR029044">
    <property type="entry name" value="Nucleotide-diphossugar_trans"/>
</dbReference>
<dbReference type="CDD" id="cd02511">
    <property type="entry name" value="Beta4Glucosyltransferase"/>
    <property type="match status" value="1"/>
</dbReference>
<evidence type="ECO:0000259" key="2">
    <source>
        <dbReference type="Pfam" id="PF00535"/>
    </source>
</evidence>
<dbReference type="Pfam" id="PF00535">
    <property type="entry name" value="Glycos_transf_2"/>
    <property type="match status" value="1"/>
</dbReference>
<comment type="caution">
    <text evidence="3">The sequence shown here is derived from an EMBL/GenBank/DDBJ whole genome shotgun (WGS) entry which is preliminary data.</text>
</comment>
<dbReference type="InterPro" id="IPR001173">
    <property type="entry name" value="Glyco_trans_2-like"/>
</dbReference>